<dbReference type="GO" id="GO:0016788">
    <property type="term" value="F:hydrolase activity, acting on ester bonds"/>
    <property type="evidence" value="ECO:0007669"/>
    <property type="project" value="InterPro"/>
</dbReference>
<dbReference type="InterPro" id="IPR036514">
    <property type="entry name" value="SGNH_hydro_sf"/>
</dbReference>
<evidence type="ECO:0000313" key="3">
    <source>
        <dbReference type="Proteomes" id="UP000077266"/>
    </source>
</evidence>
<gene>
    <name evidence="2" type="ORF">EXIGLDRAFT_746944</name>
</gene>
<name>A0A165LFN5_EXIGL</name>
<dbReference type="InterPro" id="IPR001087">
    <property type="entry name" value="GDSL"/>
</dbReference>
<proteinExistence type="predicted"/>
<accession>A0A165LFN5</accession>
<dbReference type="Proteomes" id="UP000077266">
    <property type="component" value="Unassembled WGS sequence"/>
</dbReference>
<dbReference type="Pfam" id="PF00657">
    <property type="entry name" value="Lipase_GDSL"/>
    <property type="match status" value="1"/>
</dbReference>
<dbReference type="SUPFAM" id="SSF52266">
    <property type="entry name" value="SGNH hydrolase"/>
    <property type="match status" value="1"/>
</dbReference>
<reference evidence="2 3" key="1">
    <citation type="journal article" date="2016" name="Mol. Biol. Evol.">
        <title>Comparative Genomics of Early-Diverging Mushroom-Forming Fungi Provides Insights into the Origins of Lignocellulose Decay Capabilities.</title>
        <authorList>
            <person name="Nagy L.G."/>
            <person name="Riley R."/>
            <person name="Tritt A."/>
            <person name="Adam C."/>
            <person name="Daum C."/>
            <person name="Floudas D."/>
            <person name="Sun H."/>
            <person name="Yadav J.S."/>
            <person name="Pangilinan J."/>
            <person name="Larsson K.H."/>
            <person name="Matsuura K."/>
            <person name="Barry K."/>
            <person name="Labutti K."/>
            <person name="Kuo R."/>
            <person name="Ohm R.A."/>
            <person name="Bhattacharya S.S."/>
            <person name="Shirouzu T."/>
            <person name="Yoshinaga Y."/>
            <person name="Martin F.M."/>
            <person name="Grigoriev I.V."/>
            <person name="Hibbett D.S."/>
        </authorList>
    </citation>
    <scope>NUCLEOTIDE SEQUENCE [LARGE SCALE GENOMIC DNA]</scope>
    <source>
        <strain evidence="2 3">HHB12029</strain>
    </source>
</reference>
<dbReference type="InParanoid" id="A0A165LFN5"/>
<dbReference type="OrthoDB" id="3241977at2759"/>
<evidence type="ECO:0000313" key="2">
    <source>
        <dbReference type="EMBL" id="KZV97772.1"/>
    </source>
</evidence>
<feature type="region of interest" description="Disordered" evidence="1">
    <location>
        <begin position="222"/>
        <end position="246"/>
    </location>
</feature>
<dbReference type="STRING" id="1314781.A0A165LFN5"/>
<organism evidence="2 3">
    <name type="scientific">Exidia glandulosa HHB12029</name>
    <dbReference type="NCBI Taxonomy" id="1314781"/>
    <lineage>
        <taxon>Eukaryota</taxon>
        <taxon>Fungi</taxon>
        <taxon>Dikarya</taxon>
        <taxon>Basidiomycota</taxon>
        <taxon>Agaricomycotina</taxon>
        <taxon>Agaricomycetes</taxon>
        <taxon>Auriculariales</taxon>
        <taxon>Exidiaceae</taxon>
        <taxon>Exidia</taxon>
    </lineage>
</organism>
<dbReference type="CDD" id="cd00229">
    <property type="entry name" value="SGNH_hydrolase"/>
    <property type="match status" value="1"/>
</dbReference>
<keyword evidence="3" id="KW-1185">Reference proteome</keyword>
<dbReference type="AlphaFoldDB" id="A0A165LFN5"/>
<evidence type="ECO:0000256" key="1">
    <source>
        <dbReference type="SAM" id="MobiDB-lite"/>
    </source>
</evidence>
<feature type="compositionally biased region" description="Acidic residues" evidence="1">
    <location>
        <begin position="231"/>
        <end position="246"/>
    </location>
</feature>
<dbReference type="Gene3D" id="3.40.50.1110">
    <property type="entry name" value="SGNH hydrolase"/>
    <property type="match status" value="1"/>
</dbReference>
<protein>
    <submittedName>
        <fullName evidence="2">Uncharacterized protein</fullName>
    </submittedName>
</protein>
<sequence>MPSVPLTDPRIHWSSRWLLQPDLQKAVAHWAGATLRFYARGTQVYIGTGDSERLDEYNGGIPMTMTRITDPQTGSHIEKYCEFLQPTAIIPAVETEDLEQLGKDTVLCVELVLSDWASRLEIVSIVVDDVDGLLPLDVCLPTETQPGVNALFIGDSITCGFVDHSDALLAEGAAENGEIGEETHTASLMPRGCWDAYPYVTESLMRSVYGVEHFETEISAYPGATLVDPPKDDDDDDDDDDEEDEEEIPFITCALSKKFFHASPLPHHEERTRLERCAPHIIIIALGTNDEDVQMKPEHFDATLREFVVNLAGEFRDTLAHVVVLRPFPFFRTDEPDDWLMLASRDLSGVVADLEKTLQEDLAVTVRFHVWEITDKNYDESHTIDGTHPRVQGHKVLGENLAERLDGVLGKNCAPDCRLCSQLRSKDEA</sequence>
<dbReference type="EMBL" id="KV425926">
    <property type="protein sequence ID" value="KZV97772.1"/>
    <property type="molecule type" value="Genomic_DNA"/>
</dbReference>